<accession>A0A7N1A4X0</accession>
<protein>
    <submittedName>
        <fullName evidence="1">Uncharacterized protein</fullName>
    </submittedName>
</protein>
<dbReference type="Proteomes" id="UP000594263">
    <property type="component" value="Unplaced"/>
</dbReference>
<dbReference type="Gramene" id="Kaladp0083s0066.1.v1.1">
    <property type="protein sequence ID" value="Kaladp0083s0066.1.v1.1.CDS.1"/>
    <property type="gene ID" value="Kaladp0083s0066.v1.1"/>
</dbReference>
<reference evidence="1" key="1">
    <citation type="submission" date="2021-01" db="UniProtKB">
        <authorList>
            <consortium name="EnsemblPlants"/>
        </authorList>
    </citation>
    <scope>IDENTIFICATION</scope>
</reference>
<name>A0A7N1A4X0_KALFE</name>
<evidence type="ECO:0000313" key="1">
    <source>
        <dbReference type="EnsemblPlants" id="Kaladp0083s0066.1.v1.1.CDS.1"/>
    </source>
</evidence>
<keyword evidence="2" id="KW-1185">Reference proteome</keyword>
<dbReference type="AlphaFoldDB" id="A0A7N1A4X0"/>
<organism evidence="1 2">
    <name type="scientific">Kalanchoe fedtschenkoi</name>
    <name type="common">Lavender scallops</name>
    <name type="synonym">South American air plant</name>
    <dbReference type="NCBI Taxonomy" id="63787"/>
    <lineage>
        <taxon>Eukaryota</taxon>
        <taxon>Viridiplantae</taxon>
        <taxon>Streptophyta</taxon>
        <taxon>Embryophyta</taxon>
        <taxon>Tracheophyta</taxon>
        <taxon>Spermatophyta</taxon>
        <taxon>Magnoliopsida</taxon>
        <taxon>eudicotyledons</taxon>
        <taxon>Gunneridae</taxon>
        <taxon>Pentapetalae</taxon>
        <taxon>Saxifragales</taxon>
        <taxon>Crassulaceae</taxon>
        <taxon>Kalanchoe</taxon>
    </lineage>
</organism>
<sequence>MKMRGGDEMGWKEGERWANEKQIGLGRRAVKEEVAGFLSADESKRRSLYVNPTHNFISLSPLMASCDAARPLVQPLLQRLCVVCMHRMQNVVPLSRFGNHLVYITGNG</sequence>
<proteinExistence type="predicted"/>
<evidence type="ECO:0000313" key="2">
    <source>
        <dbReference type="Proteomes" id="UP000594263"/>
    </source>
</evidence>
<dbReference type="EnsemblPlants" id="Kaladp0083s0066.1.v1.1">
    <property type="protein sequence ID" value="Kaladp0083s0066.1.v1.1.CDS.1"/>
    <property type="gene ID" value="Kaladp0083s0066.v1.1"/>
</dbReference>